<dbReference type="AlphaFoldDB" id="A0A1E5L9C9"/>
<dbReference type="OrthoDB" id="9851301at2"/>
<keyword evidence="1" id="KW-1133">Transmembrane helix</keyword>
<feature type="transmembrane region" description="Helical" evidence="1">
    <location>
        <begin position="51"/>
        <end position="69"/>
    </location>
</feature>
<feature type="transmembrane region" description="Helical" evidence="1">
    <location>
        <begin position="27"/>
        <end position="45"/>
    </location>
</feature>
<dbReference type="RefSeq" id="WP_069700966.1">
    <property type="nucleotide sequence ID" value="NZ_MJAT01000002.1"/>
</dbReference>
<evidence type="ECO:0000313" key="3">
    <source>
        <dbReference type="Proteomes" id="UP000095255"/>
    </source>
</evidence>
<evidence type="ECO:0000256" key="1">
    <source>
        <dbReference type="SAM" id="Phobius"/>
    </source>
</evidence>
<feature type="transmembrane region" description="Helical" evidence="1">
    <location>
        <begin position="232"/>
        <end position="250"/>
    </location>
</feature>
<feature type="transmembrane region" description="Helical" evidence="1">
    <location>
        <begin position="143"/>
        <end position="164"/>
    </location>
</feature>
<dbReference type="STRING" id="1390249.BHU72_10080"/>
<sequence>MSITAEQTQQLISINTSRSFIDRTVDYVLYFATFGGIAFIAGALVHALTFSVYNMILLGIGLILTPWSIIAREKRQKQANLTKADYERVIVTIAVSVSAGCISGGILHWQENPAFGLFIVISGFVFASIATMLYATKPLKETVINFLLSISIFSGISFVSGSVVHAMNDWFTNSSLIFVGIIMTPVALLIKGKLSAQASKTSLKDFLILLFLSLGIGAITGGVIHYEIDPHFSSMLIIGGFLLSYISSLFKDKGSLVDLRS</sequence>
<protein>
    <submittedName>
        <fullName evidence="2">Uncharacterized protein</fullName>
    </submittedName>
</protein>
<feature type="transmembrane region" description="Helical" evidence="1">
    <location>
        <begin position="206"/>
        <end position="226"/>
    </location>
</feature>
<keyword evidence="1" id="KW-0812">Transmembrane</keyword>
<reference evidence="2 3" key="1">
    <citation type="submission" date="2016-09" db="EMBL/GenBank/DDBJ databases">
        <title>Desulfuribacillus arsenicus sp. nov., an obligately anaerobic, dissimilatory arsenic- and antimonate-reducing bacterium isolated from anoxic sediments.</title>
        <authorList>
            <person name="Abin C.A."/>
            <person name="Hollibaugh J.T."/>
        </authorList>
    </citation>
    <scope>NUCLEOTIDE SEQUENCE [LARGE SCALE GENOMIC DNA]</scope>
    <source>
        <strain evidence="2 3">MLFW-2</strain>
    </source>
</reference>
<comment type="caution">
    <text evidence="2">The sequence shown here is derived from an EMBL/GenBank/DDBJ whole genome shotgun (WGS) entry which is preliminary data.</text>
</comment>
<gene>
    <name evidence="2" type="ORF">BHU72_10080</name>
</gene>
<feature type="transmembrane region" description="Helical" evidence="1">
    <location>
        <begin position="170"/>
        <end position="190"/>
    </location>
</feature>
<accession>A0A1E5L9C9</accession>
<dbReference type="EMBL" id="MJAT01000002">
    <property type="protein sequence ID" value="OEH86599.1"/>
    <property type="molecule type" value="Genomic_DNA"/>
</dbReference>
<dbReference type="Proteomes" id="UP000095255">
    <property type="component" value="Unassembled WGS sequence"/>
</dbReference>
<proteinExistence type="predicted"/>
<evidence type="ECO:0000313" key="2">
    <source>
        <dbReference type="EMBL" id="OEH86599.1"/>
    </source>
</evidence>
<organism evidence="2 3">
    <name type="scientific">Desulfuribacillus stibiiarsenatis</name>
    <dbReference type="NCBI Taxonomy" id="1390249"/>
    <lineage>
        <taxon>Bacteria</taxon>
        <taxon>Bacillati</taxon>
        <taxon>Bacillota</taxon>
        <taxon>Desulfuribacillia</taxon>
        <taxon>Desulfuribacillales</taxon>
        <taxon>Desulfuribacillaceae</taxon>
        <taxon>Desulfuribacillus</taxon>
    </lineage>
</organism>
<name>A0A1E5L9C9_9FIRM</name>
<keyword evidence="1" id="KW-0472">Membrane</keyword>
<feature type="transmembrane region" description="Helical" evidence="1">
    <location>
        <begin position="115"/>
        <end position="136"/>
    </location>
</feature>
<feature type="transmembrane region" description="Helical" evidence="1">
    <location>
        <begin position="89"/>
        <end position="109"/>
    </location>
</feature>
<keyword evidence="3" id="KW-1185">Reference proteome</keyword>